<name>B6ADG4_CRYMR</name>
<dbReference type="InterPro" id="IPR012942">
    <property type="entry name" value="SRR1-like"/>
</dbReference>
<organism evidence="2 3">
    <name type="scientific">Cryptosporidium muris (strain RN66)</name>
    <dbReference type="NCBI Taxonomy" id="441375"/>
    <lineage>
        <taxon>Eukaryota</taxon>
        <taxon>Sar</taxon>
        <taxon>Alveolata</taxon>
        <taxon>Apicomplexa</taxon>
        <taxon>Conoidasida</taxon>
        <taxon>Coccidia</taxon>
        <taxon>Eucoccidiorida</taxon>
        <taxon>Eimeriorina</taxon>
        <taxon>Cryptosporidiidae</taxon>
        <taxon>Cryptosporidium</taxon>
    </lineage>
</organism>
<dbReference type="Proteomes" id="UP000001460">
    <property type="component" value="Unassembled WGS sequence"/>
</dbReference>
<evidence type="ECO:0000259" key="1">
    <source>
        <dbReference type="Pfam" id="PF07985"/>
    </source>
</evidence>
<protein>
    <recommendedName>
        <fullName evidence="1">SRR1-like domain-containing protein</fullName>
    </recommendedName>
</protein>
<sequence>MYDCKYSDVDELELLSSLKFGVYNNAHKFKESNYWKYVSKNIDTMKENLWNQLPQGDINYPSSIYRYVLCAIGIGSFEGMYSSNSPSIYQLSAIIALHNHFQFESIYICDPAFTFLDCELISEIFANEKVHVEVFSGSDISIPLNKISQFSISYKLPGNFSTRVFLFMPHCDRCVFGMVFYYFLYGDGLNGNISIDQIMLWGNNLFSFLVDTQRSSNTNCEFCNVLKLVLNKIDIINYSNIPDHFENFNYAFHDLGIFGFLNFKDNFFK</sequence>
<keyword evidence="3" id="KW-1185">Reference proteome</keyword>
<gene>
    <name evidence="2" type="ORF">CMU_007450</name>
</gene>
<dbReference type="VEuPathDB" id="CryptoDB:CMU_007450"/>
<dbReference type="Pfam" id="PF07985">
    <property type="entry name" value="SRR1"/>
    <property type="match status" value="1"/>
</dbReference>
<dbReference type="EMBL" id="DS989729">
    <property type="protein sequence ID" value="EEA06255.1"/>
    <property type="molecule type" value="Genomic_DNA"/>
</dbReference>
<evidence type="ECO:0000313" key="2">
    <source>
        <dbReference type="EMBL" id="EEA06255.1"/>
    </source>
</evidence>
<dbReference type="OMA" id="YICDPAF"/>
<proteinExistence type="predicted"/>
<feature type="domain" description="SRR1-like" evidence="1">
    <location>
        <begin position="71"/>
        <end position="257"/>
    </location>
</feature>
<dbReference type="RefSeq" id="XP_002140604.1">
    <property type="nucleotide sequence ID" value="XM_002140568.1"/>
</dbReference>
<accession>B6ADG4</accession>
<evidence type="ECO:0000313" key="3">
    <source>
        <dbReference type="Proteomes" id="UP000001460"/>
    </source>
</evidence>
<reference evidence="2" key="1">
    <citation type="submission" date="2008-06" db="EMBL/GenBank/DDBJ databases">
        <authorList>
            <person name="Lorenzi H."/>
            <person name="Inman J."/>
            <person name="Miller J."/>
            <person name="Schobel S."/>
            <person name="Amedeo P."/>
            <person name="Caler E.V."/>
            <person name="da Silva J."/>
        </authorList>
    </citation>
    <scope>NUCLEOTIDE SEQUENCE [LARGE SCALE GENOMIC DNA]</scope>
    <source>
        <strain evidence="2">RN66</strain>
    </source>
</reference>
<dbReference type="GeneID" id="6995750"/>
<dbReference type="OrthoDB" id="337854at2759"/>
<dbReference type="AlphaFoldDB" id="B6ADG4"/>